<organism evidence="1 2">
    <name type="scientific">Carpinus fangiana</name>
    <dbReference type="NCBI Taxonomy" id="176857"/>
    <lineage>
        <taxon>Eukaryota</taxon>
        <taxon>Viridiplantae</taxon>
        <taxon>Streptophyta</taxon>
        <taxon>Embryophyta</taxon>
        <taxon>Tracheophyta</taxon>
        <taxon>Spermatophyta</taxon>
        <taxon>Magnoliopsida</taxon>
        <taxon>eudicotyledons</taxon>
        <taxon>Gunneridae</taxon>
        <taxon>Pentapetalae</taxon>
        <taxon>rosids</taxon>
        <taxon>fabids</taxon>
        <taxon>Fagales</taxon>
        <taxon>Betulaceae</taxon>
        <taxon>Carpinus</taxon>
    </lineage>
</organism>
<comment type="caution">
    <text evidence="1">The sequence shown here is derived from an EMBL/GenBank/DDBJ whole genome shotgun (WGS) entry which is preliminary data.</text>
</comment>
<name>A0A5N6L5G9_9ROSI</name>
<dbReference type="Proteomes" id="UP000327013">
    <property type="component" value="Unassembled WGS sequence"/>
</dbReference>
<evidence type="ECO:0000313" key="2">
    <source>
        <dbReference type="Proteomes" id="UP000327013"/>
    </source>
</evidence>
<gene>
    <name evidence="1" type="ORF">FH972_026944</name>
</gene>
<protein>
    <submittedName>
        <fullName evidence="1">Uncharacterized protein</fullName>
    </submittedName>
</protein>
<reference evidence="1 2" key="1">
    <citation type="submission" date="2019-06" db="EMBL/GenBank/DDBJ databases">
        <title>A chromosomal-level reference genome of Carpinus fangiana (Coryloideae, Betulaceae).</title>
        <authorList>
            <person name="Yang X."/>
            <person name="Wang Z."/>
            <person name="Zhang L."/>
            <person name="Hao G."/>
            <person name="Liu J."/>
            <person name="Yang Y."/>
        </authorList>
    </citation>
    <scope>NUCLEOTIDE SEQUENCE [LARGE SCALE GENOMIC DNA]</scope>
    <source>
        <strain evidence="1">Cfa_2016G</strain>
        <tissue evidence="1">Leaf</tissue>
    </source>
</reference>
<keyword evidence="2" id="KW-1185">Reference proteome</keyword>
<accession>A0A5N6L5G9</accession>
<proteinExistence type="predicted"/>
<sequence length="76" mass="8921">MTQNWERRWAGREVFGWSCSCLKVDDELESNSDDEKREGCVYQQHVFHVCENVCEEDVVDKGPCTQLYIYGKKSIL</sequence>
<dbReference type="AlphaFoldDB" id="A0A5N6L5G9"/>
<evidence type="ECO:0000313" key="1">
    <source>
        <dbReference type="EMBL" id="KAB9061837.1"/>
    </source>
</evidence>
<dbReference type="EMBL" id="VIBQ01000150">
    <property type="protein sequence ID" value="KAB9061837.1"/>
    <property type="molecule type" value="Genomic_DNA"/>
</dbReference>